<organism evidence="1 2">
    <name type="scientific">Aquicella lusitana</name>
    <dbReference type="NCBI Taxonomy" id="254246"/>
    <lineage>
        <taxon>Bacteria</taxon>
        <taxon>Pseudomonadati</taxon>
        <taxon>Pseudomonadota</taxon>
        <taxon>Gammaproteobacteria</taxon>
        <taxon>Legionellales</taxon>
        <taxon>Coxiellaceae</taxon>
        <taxon>Aquicella</taxon>
    </lineage>
</organism>
<comment type="caution">
    <text evidence="1">The sequence shown here is derived from an EMBL/GenBank/DDBJ whole genome shotgun (WGS) entry which is preliminary data.</text>
</comment>
<evidence type="ECO:0000313" key="1">
    <source>
        <dbReference type="EMBL" id="RDI39213.1"/>
    </source>
</evidence>
<evidence type="ECO:0000313" key="2">
    <source>
        <dbReference type="Proteomes" id="UP000254720"/>
    </source>
</evidence>
<dbReference type="AlphaFoldDB" id="A0A370GB38"/>
<accession>A0A370GB38</accession>
<proteinExistence type="predicted"/>
<dbReference type="Proteomes" id="UP000254720">
    <property type="component" value="Unassembled WGS sequence"/>
</dbReference>
<reference evidence="1 2" key="1">
    <citation type="submission" date="2018-07" db="EMBL/GenBank/DDBJ databases">
        <title>Genomic Encyclopedia of Type Strains, Phase IV (KMG-IV): sequencing the most valuable type-strain genomes for metagenomic binning, comparative biology and taxonomic classification.</title>
        <authorList>
            <person name="Goeker M."/>
        </authorList>
    </citation>
    <scope>NUCLEOTIDE SEQUENCE [LARGE SCALE GENOMIC DNA]</scope>
    <source>
        <strain evidence="1 2">DSM 16500</strain>
    </source>
</reference>
<dbReference type="InterPro" id="IPR021266">
    <property type="entry name" value="Kdo_hydroxlase"/>
</dbReference>
<name>A0A370GB38_9COXI</name>
<keyword evidence="2" id="KW-1185">Reference proteome</keyword>
<gene>
    <name evidence="1" type="ORF">C8D86_12718</name>
</gene>
<dbReference type="Pfam" id="PF11004">
    <property type="entry name" value="Kdo_hydroxy"/>
    <property type="match status" value="1"/>
</dbReference>
<dbReference type="OrthoDB" id="21302at2"/>
<protein>
    <submittedName>
        <fullName evidence="1">3-deoxy-D-manno-octulosonic acid hydroxylase-like protein</fullName>
    </submittedName>
</protein>
<sequence length="291" mass="34194">MLQTFSTMAWNEPFSDTDKRQAIENLENGRILFFPQLAFSLSTDEQVFLSPHYADPHAKNISYHPQHHKLWGMRHLTDQQHIQLKTMLDRYSRYAYQLVQNLLPHYAPQLTVARTSFRPVQITGRKTSYRKDDKRLHVDAFPSAPNQGKRILRVFYNVNPHGEDRVWRVGEPFEKVAHTFLPRINKPIPGTAALLRLLKITKSYRTRYDHYMLQIHDHMKADERYQQQADQQEIRFPAGSAWIVQTDDVSHAAMQGQYLLEQTFYLPVHAMQDETRSPLRILEKITGQCLV</sequence>
<dbReference type="RefSeq" id="WP_114835231.1">
    <property type="nucleotide sequence ID" value="NZ_LR699114.1"/>
</dbReference>
<dbReference type="EMBL" id="QQAX01000027">
    <property type="protein sequence ID" value="RDI39213.1"/>
    <property type="molecule type" value="Genomic_DNA"/>
</dbReference>